<dbReference type="EMBL" id="CP002691">
    <property type="protein sequence ID" value="AEE49139.1"/>
    <property type="molecule type" value="Genomic_DNA"/>
</dbReference>
<keyword evidence="5" id="KW-0998">Cell outer membrane</keyword>
<dbReference type="KEGG" id="hhy:Halhy_1244"/>
<dbReference type="Gene3D" id="1.25.40.390">
    <property type="match status" value="1"/>
</dbReference>
<feature type="compositionally biased region" description="Polar residues" evidence="6">
    <location>
        <begin position="428"/>
        <end position="438"/>
    </location>
</feature>
<keyword evidence="3 7" id="KW-0732">Signal</keyword>
<feature type="region of interest" description="Disordered" evidence="6">
    <location>
        <begin position="418"/>
        <end position="438"/>
    </location>
</feature>
<evidence type="ECO:0000313" key="9">
    <source>
        <dbReference type="EMBL" id="AEE49139.1"/>
    </source>
</evidence>
<dbReference type="HOGENOM" id="CLU_628246_0_0_10"/>
<evidence type="ECO:0000259" key="8">
    <source>
        <dbReference type="Pfam" id="PF07980"/>
    </source>
</evidence>
<organism evidence="9 10">
    <name type="scientific">Haliscomenobacter hydrossis (strain ATCC 27775 / DSM 1100 / LMG 10767 / O)</name>
    <dbReference type="NCBI Taxonomy" id="760192"/>
    <lineage>
        <taxon>Bacteria</taxon>
        <taxon>Pseudomonadati</taxon>
        <taxon>Bacteroidota</taxon>
        <taxon>Saprospiria</taxon>
        <taxon>Saprospirales</taxon>
        <taxon>Haliscomenobacteraceae</taxon>
        <taxon>Haliscomenobacter</taxon>
    </lineage>
</organism>
<accession>F4KU03</accession>
<evidence type="ECO:0000313" key="10">
    <source>
        <dbReference type="Proteomes" id="UP000008461"/>
    </source>
</evidence>
<dbReference type="RefSeq" id="WP_013763694.1">
    <property type="nucleotide sequence ID" value="NC_015510.1"/>
</dbReference>
<evidence type="ECO:0000256" key="4">
    <source>
        <dbReference type="ARBA" id="ARBA00023136"/>
    </source>
</evidence>
<evidence type="ECO:0000256" key="5">
    <source>
        <dbReference type="ARBA" id="ARBA00023237"/>
    </source>
</evidence>
<dbReference type="InterPro" id="IPR011990">
    <property type="entry name" value="TPR-like_helical_dom_sf"/>
</dbReference>
<dbReference type="GO" id="GO:0009279">
    <property type="term" value="C:cell outer membrane"/>
    <property type="evidence" value="ECO:0007669"/>
    <property type="project" value="UniProtKB-SubCell"/>
</dbReference>
<proteinExistence type="inferred from homology"/>
<name>F4KU03_HALH1</name>
<comment type="subcellular location">
    <subcellularLocation>
        <location evidence="1">Cell outer membrane</location>
    </subcellularLocation>
</comment>
<gene>
    <name evidence="9" type="ordered locus">Halhy_1244</name>
</gene>
<reference key="2">
    <citation type="submission" date="2011-04" db="EMBL/GenBank/DDBJ databases">
        <title>Complete sequence of chromosome of Haliscomenobacter hydrossis DSM 1100.</title>
        <authorList>
            <consortium name="US DOE Joint Genome Institute (JGI-PGF)"/>
            <person name="Lucas S."/>
            <person name="Han J."/>
            <person name="Lapidus A."/>
            <person name="Bruce D."/>
            <person name="Goodwin L."/>
            <person name="Pitluck S."/>
            <person name="Peters L."/>
            <person name="Kyrpides N."/>
            <person name="Mavromatis K."/>
            <person name="Ivanova N."/>
            <person name="Ovchinnikova G."/>
            <person name="Pagani I."/>
            <person name="Daligault H."/>
            <person name="Detter J.C."/>
            <person name="Han C."/>
            <person name="Land M."/>
            <person name="Hauser L."/>
            <person name="Markowitz V."/>
            <person name="Cheng J.-F."/>
            <person name="Hugenholtz P."/>
            <person name="Woyke T."/>
            <person name="Wu D."/>
            <person name="Verbarg S."/>
            <person name="Frueling A."/>
            <person name="Brambilla E."/>
            <person name="Klenk H.-P."/>
            <person name="Eisen J.A."/>
        </authorList>
    </citation>
    <scope>NUCLEOTIDE SEQUENCE</scope>
    <source>
        <strain>DSM 1100</strain>
    </source>
</reference>
<keyword evidence="4" id="KW-0472">Membrane</keyword>
<dbReference type="STRING" id="760192.Halhy_1244"/>
<comment type="similarity">
    <text evidence="2">Belongs to the SusD family.</text>
</comment>
<protein>
    <recommendedName>
        <fullName evidence="8">RagB/SusD domain-containing protein</fullName>
    </recommendedName>
</protein>
<evidence type="ECO:0000256" key="1">
    <source>
        <dbReference type="ARBA" id="ARBA00004442"/>
    </source>
</evidence>
<feature type="domain" description="RagB/SusD" evidence="8">
    <location>
        <begin position="324"/>
        <end position="421"/>
    </location>
</feature>
<dbReference type="eggNOG" id="ENOG502Z83P">
    <property type="taxonomic scope" value="Bacteria"/>
</dbReference>
<evidence type="ECO:0000256" key="6">
    <source>
        <dbReference type="SAM" id="MobiDB-lite"/>
    </source>
</evidence>
<dbReference type="Pfam" id="PF07980">
    <property type="entry name" value="SusD_RagB"/>
    <property type="match status" value="1"/>
</dbReference>
<feature type="signal peptide" evidence="7">
    <location>
        <begin position="1"/>
        <end position="23"/>
    </location>
</feature>
<dbReference type="AlphaFoldDB" id="F4KU03"/>
<reference evidence="9 10" key="1">
    <citation type="journal article" date="2011" name="Stand. Genomic Sci.">
        <title>Complete genome sequence of Haliscomenobacter hydrossis type strain (O).</title>
        <authorList>
            <consortium name="US DOE Joint Genome Institute (JGI-PGF)"/>
            <person name="Daligault H."/>
            <person name="Lapidus A."/>
            <person name="Zeytun A."/>
            <person name="Nolan M."/>
            <person name="Lucas S."/>
            <person name="Del Rio T.G."/>
            <person name="Tice H."/>
            <person name="Cheng J.F."/>
            <person name="Tapia R."/>
            <person name="Han C."/>
            <person name="Goodwin L."/>
            <person name="Pitluck S."/>
            <person name="Liolios K."/>
            <person name="Pagani I."/>
            <person name="Ivanova N."/>
            <person name="Huntemann M."/>
            <person name="Mavromatis K."/>
            <person name="Mikhailova N."/>
            <person name="Pati A."/>
            <person name="Chen A."/>
            <person name="Palaniappan K."/>
            <person name="Land M."/>
            <person name="Hauser L."/>
            <person name="Brambilla E.M."/>
            <person name="Rohde M."/>
            <person name="Verbarg S."/>
            <person name="Goker M."/>
            <person name="Bristow J."/>
            <person name="Eisen J.A."/>
            <person name="Markowitz V."/>
            <person name="Hugenholtz P."/>
            <person name="Kyrpides N.C."/>
            <person name="Klenk H.P."/>
            <person name="Woyke T."/>
        </authorList>
    </citation>
    <scope>NUCLEOTIDE SEQUENCE [LARGE SCALE GENOMIC DNA]</scope>
    <source>
        <strain evidence="10">ATCC 27775 / DSM 1100 / LMG 10767 / O</strain>
    </source>
</reference>
<evidence type="ECO:0000256" key="3">
    <source>
        <dbReference type="ARBA" id="ARBA00022729"/>
    </source>
</evidence>
<dbReference type="SUPFAM" id="SSF48452">
    <property type="entry name" value="TPR-like"/>
    <property type="match status" value="1"/>
</dbReference>
<keyword evidence="10" id="KW-1185">Reference proteome</keyword>
<dbReference type="InterPro" id="IPR012944">
    <property type="entry name" value="SusD_RagB_dom"/>
</dbReference>
<sequence>MKLKHIICSFLALSALLNSSSCTKEYINPNAATKAEVLSSADGLMGLAVGIRREWSVGATGALFNTVICNGLATKELTVLNTGNNTLASLEAGKGSLNGANSTMANLWTSANLVKAYAQQLLDNSSVIGDAGTKAGVEAYGLFFKALAIGTMSQFWEQVPTEVISSTDYIDGKRPSFKPRAAALDEAIAILKQADGIIKANAPSATFNTKVGTDISLPNAIQAMIARFSLMNGKLDDALAAANLVSPTVLSVFKYDAVNQNPVFRSGLVSNNVVGGVANFGLTGALAPEAADARIPFYLGGTTLSKATGFFKSDLDVIPLYLPSEMTLIKAEVLARQNKIAEAIVELNKIRTKATDPLNVTAKLAAYSGAETQPAVLEEIYKQRCIELFMSGLKLDDCRRFGRPGPNDANFERNRNFFPYPNVERDNNQANTPADPTV</sequence>
<evidence type="ECO:0000256" key="7">
    <source>
        <dbReference type="SAM" id="SignalP"/>
    </source>
</evidence>
<dbReference type="Proteomes" id="UP000008461">
    <property type="component" value="Chromosome"/>
</dbReference>
<evidence type="ECO:0000256" key="2">
    <source>
        <dbReference type="ARBA" id="ARBA00006275"/>
    </source>
</evidence>
<dbReference type="OrthoDB" id="1522814at2"/>
<feature type="chain" id="PRO_5003310308" description="RagB/SusD domain-containing protein" evidence="7">
    <location>
        <begin position="24"/>
        <end position="438"/>
    </location>
</feature>